<evidence type="ECO:0000313" key="3">
    <source>
        <dbReference type="EMBL" id="UWN57513.1"/>
    </source>
</evidence>
<evidence type="ECO:0000256" key="1">
    <source>
        <dbReference type="SAM" id="SignalP"/>
    </source>
</evidence>
<reference evidence="3" key="1">
    <citation type="journal article" date="2022" name="Cell">
        <title>Design, construction, and in vivo augmentation of a complex gut microbiome.</title>
        <authorList>
            <person name="Cheng A.G."/>
            <person name="Ho P.Y."/>
            <person name="Aranda-Diaz A."/>
            <person name="Jain S."/>
            <person name="Yu F.B."/>
            <person name="Meng X."/>
            <person name="Wang M."/>
            <person name="Iakiviak M."/>
            <person name="Nagashima K."/>
            <person name="Zhao A."/>
            <person name="Murugkar P."/>
            <person name="Patil A."/>
            <person name="Atabakhsh K."/>
            <person name="Weakley A."/>
            <person name="Yan J."/>
            <person name="Brumbaugh A.R."/>
            <person name="Higginbottom S."/>
            <person name="Dimas A."/>
            <person name="Shiver A.L."/>
            <person name="Deutschbauer A."/>
            <person name="Neff N."/>
            <person name="Sonnenburg J.L."/>
            <person name="Huang K.C."/>
            <person name="Fischbach M.A."/>
        </authorList>
    </citation>
    <scope>NUCLEOTIDE SEQUENCE</scope>
    <source>
        <strain evidence="3">AP11</strain>
    </source>
</reference>
<sequence>MKRINCLFFIVLACVVSPRAWAFARPDKEYKVFQFPRTAIPRIDGDFSDWEIVPDSYSVGLSELYDTHGGRGARLDPREFDLTVKVGWVAGENRLYFYVEAYDDCWDFADEGLRQDIFELVVDADLSGGPFIKEDNGNRNKLPVSDLHFKGHGAHAQNYHIFTPVQPGKDWAMVWGSTPWIKDFPYANVAYDYDFAQGESGTLRMEFWITPFDYAAVEGISRSVVSRLEENELIGLSWCMIDFDTDKPQADPVMCLSHDFRMIRDGSFLNAFRLMPLEDSLCPVIEADWSFEEIDRDRRLIRFEDRSRGKIEKRRWNFGDGTGADEPCPVHRYPKAGEWTVTLYVEGPDGSDRRIKVWEVVTK</sequence>
<organism evidence="3 4">
    <name type="scientific">Alistipes ihumii AP11</name>
    <dbReference type="NCBI Taxonomy" id="1211813"/>
    <lineage>
        <taxon>Bacteria</taxon>
        <taxon>Pseudomonadati</taxon>
        <taxon>Bacteroidota</taxon>
        <taxon>Bacteroidia</taxon>
        <taxon>Bacteroidales</taxon>
        <taxon>Rikenellaceae</taxon>
        <taxon>Alistipes</taxon>
    </lineage>
</organism>
<feature type="domain" description="PKD" evidence="2">
    <location>
        <begin position="301"/>
        <end position="351"/>
    </location>
</feature>
<dbReference type="Gene3D" id="2.60.40.10">
    <property type="entry name" value="Immunoglobulins"/>
    <property type="match status" value="1"/>
</dbReference>
<evidence type="ECO:0000259" key="2">
    <source>
        <dbReference type="PROSITE" id="PS50093"/>
    </source>
</evidence>
<feature type="signal peptide" evidence="1">
    <location>
        <begin position="1"/>
        <end position="22"/>
    </location>
</feature>
<accession>A0ABY5V0Y1</accession>
<keyword evidence="4" id="KW-1185">Reference proteome</keyword>
<protein>
    <submittedName>
        <fullName evidence="3">PKD domain-containing protein</fullName>
    </submittedName>
</protein>
<dbReference type="Proteomes" id="UP001059295">
    <property type="component" value="Chromosome"/>
</dbReference>
<name>A0ABY5V0Y1_9BACT</name>
<dbReference type="SUPFAM" id="SSF49299">
    <property type="entry name" value="PKD domain"/>
    <property type="match status" value="1"/>
</dbReference>
<proteinExistence type="predicted"/>
<dbReference type="InterPro" id="IPR022409">
    <property type="entry name" value="PKD/Chitinase_dom"/>
</dbReference>
<gene>
    <name evidence="3" type="ORF">NQ491_01690</name>
</gene>
<dbReference type="Pfam" id="PF18911">
    <property type="entry name" value="PKD_4"/>
    <property type="match status" value="1"/>
</dbReference>
<dbReference type="CDD" id="cd00146">
    <property type="entry name" value="PKD"/>
    <property type="match status" value="1"/>
</dbReference>
<feature type="chain" id="PRO_5046919144" evidence="1">
    <location>
        <begin position="23"/>
        <end position="363"/>
    </location>
</feature>
<keyword evidence="1" id="KW-0732">Signal</keyword>
<dbReference type="RefSeq" id="WP_026089519.1">
    <property type="nucleotide sequence ID" value="NZ_CAPH01000006.1"/>
</dbReference>
<dbReference type="PROSITE" id="PS50093">
    <property type="entry name" value="PKD"/>
    <property type="match status" value="1"/>
</dbReference>
<dbReference type="EMBL" id="CP102294">
    <property type="protein sequence ID" value="UWN57513.1"/>
    <property type="molecule type" value="Genomic_DNA"/>
</dbReference>
<dbReference type="SMART" id="SM00089">
    <property type="entry name" value="PKD"/>
    <property type="match status" value="1"/>
</dbReference>
<dbReference type="InterPro" id="IPR013783">
    <property type="entry name" value="Ig-like_fold"/>
</dbReference>
<dbReference type="InterPro" id="IPR035986">
    <property type="entry name" value="PKD_dom_sf"/>
</dbReference>
<dbReference type="InterPro" id="IPR000601">
    <property type="entry name" value="PKD_dom"/>
</dbReference>
<dbReference type="Gene3D" id="2.60.40.1190">
    <property type="match status" value="1"/>
</dbReference>
<evidence type="ECO:0000313" key="4">
    <source>
        <dbReference type="Proteomes" id="UP001059295"/>
    </source>
</evidence>
<dbReference type="GeneID" id="82890406"/>